<dbReference type="GO" id="GO:0071277">
    <property type="term" value="P:cellular response to calcium ion"/>
    <property type="evidence" value="ECO:0007669"/>
    <property type="project" value="InterPro"/>
</dbReference>
<keyword evidence="2" id="KW-0472">Membrane</keyword>
<gene>
    <name evidence="3" type="ORF">F3Y22_tig00111071pilonHSYRG00059</name>
</gene>
<keyword evidence="2" id="KW-1133">Transmembrane helix</keyword>
<dbReference type="PANTHER" id="PTHR34209">
    <property type="entry name" value="RHODANESE/CELL CYCLE CONTROL PHOSPHATASE SUPERFAMILY PROTEIN"/>
    <property type="match status" value="1"/>
</dbReference>
<dbReference type="AlphaFoldDB" id="A0A6A2Z2R7"/>
<evidence type="ECO:0000256" key="1">
    <source>
        <dbReference type="SAM" id="MobiDB-lite"/>
    </source>
</evidence>
<accession>A0A6A2Z2R7</accession>
<dbReference type="GO" id="GO:0009704">
    <property type="term" value="P:de-etiolation"/>
    <property type="evidence" value="ECO:0007669"/>
    <property type="project" value="InterPro"/>
</dbReference>
<name>A0A6A2Z2R7_HIBSY</name>
<dbReference type="GO" id="GO:0090333">
    <property type="term" value="P:regulation of stomatal closure"/>
    <property type="evidence" value="ECO:0007669"/>
    <property type="project" value="InterPro"/>
</dbReference>
<keyword evidence="2" id="KW-0812">Transmembrane</keyword>
<sequence>MAVQMAIRVSATARLSLPPPSSPSVEKTIDQVQEAGSSALDVAQQVFDVVGKALKPAIDAGVPIAKKAGEEALKVASPVISEASRKPKKQFKELVLILSLFSLLLRFILTVLSILKAAMHVLSIVDGTKWVEILLATAAKQTTEVIDVAKPLASSTFETITSAEPLTIVGSASALFVAYLLLPPIWSFISYSLRGYKGDLTPAQALDLISTQNYVMVDIRSEKDKDRDGVPRLPSSAKKRMIAIPKNSGENINESRFQQLFVVADGFSGSKGWLQSRLGTDTYNFSAVELLSPSTVFPTAAKRFDCCDGVGYATPSGAGFFRRLTQQLKLKTMKIRGCLEMFVAMEGFANMGIAQATPSLFPMPVIHKVIFQPIRIIFDSKSDSDPDDLLRQRLVRDDQGEEARAEEGEHRYNDENEADYQQRVSNGALAGSAHRWLK</sequence>
<keyword evidence="4" id="KW-1185">Reference proteome</keyword>
<feature type="region of interest" description="Disordered" evidence="1">
    <location>
        <begin position="393"/>
        <end position="424"/>
    </location>
</feature>
<evidence type="ECO:0000313" key="3">
    <source>
        <dbReference type="EMBL" id="KAE8686234.1"/>
    </source>
</evidence>
<dbReference type="InterPro" id="IPR044690">
    <property type="entry name" value="CAS_plant"/>
</dbReference>
<dbReference type="EMBL" id="VEPZ02001221">
    <property type="protein sequence ID" value="KAE8686234.1"/>
    <property type="molecule type" value="Genomic_DNA"/>
</dbReference>
<feature type="transmembrane region" description="Helical" evidence="2">
    <location>
        <begin position="166"/>
        <end position="189"/>
    </location>
</feature>
<feature type="transmembrane region" description="Helical" evidence="2">
    <location>
        <begin position="94"/>
        <end position="115"/>
    </location>
</feature>
<reference evidence="3" key="1">
    <citation type="submission" date="2019-09" db="EMBL/GenBank/DDBJ databases">
        <title>Draft genome information of white flower Hibiscus syriacus.</title>
        <authorList>
            <person name="Kim Y.-M."/>
        </authorList>
    </citation>
    <scope>NUCLEOTIDE SEQUENCE [LARGE SCALE GENOMIC DNA]</scope>
    <source>
        <strain evidence="3">YM2019G1</strain>
    </source>
</reference>
<proteinExistence type="predicted"/>
<comment type="caution">
    <text evidence="3">The sequence shown here is derived from an EMBL/GenBank/DDBJ whole genome shotgun (WGS) entry which is preliminary data.</text>
</comment>
<protein>
    <submittedName>
        <fullName evidence="3">NB-ARC domain-containing disease resistance protein</fullName>
    </submittedName>
</protein>
<dbReference type="PANTHER" id="PTHR34209:SF1">
    <property type="entry name" value="CALCIUM SENSING RECEPTOR, CHLOROPLASTIC"/>
    <property type="match status" value="1"/>
</dbReference>
<organism evidence="3 4">
    <name type="scientific">Hibiscus syriacus</name>
    <name type="common">Rose of Sharon</name>
    <dbReference type="NCBI Taxonomy" id="106335"/>
    <lineage>
        <taxon>Eukaryota</taxon>
        <taxon>Viridiplantae</taxon>
        <taxon>Streptophyta</taxon>
        <taxon>Embryophyta</taxon>
        <taxon>Tracheophyta</taxon>
        <taxon>Spermatophyta</taxon>
        <taxon>Magnoliopsida</taxon>
        <taxon>eudicotyledons</taxon>
        <taxon>Gunneridae</taxon>
        <taxon>Pentapetalae</taxon>
        <taxon>rosids</taxon>
        <taxon>malvids</taxon>
        <taxon>Malvales</taxon>
        <taxon>Malvaceae</taxon>
        <taxon>Malvoideae</taxon>
        <taxon>Hibiscus</taxon>
    </lineage>
</organism>
<evidence type="ECO:0000313" key="4">
    <source>
        <dbReference type="Proteomes" id="UP000436088"/>
    </source>
</evidence>
<evidence type="ECO:0000256" key="2">
    <source>
        <dbReference type="SAM" id="Phobius"/>
    </source>
</evidence>
<feature type="compositionally biased region" description="Basic and acidic residues" evidence="1">
    <location>
        <begin position="393"/>
        <end position="414"/>
    </location>
</feature>
<dbReference type="Proteomes" id="UP000436088">
    <property type="component" value="Unassembled WGS sequence"/>
</dbReference>